<dbReference type="InterPro" id="IPR002762">
    <property type="entry name" value="CbiX-like"/>
</dbReference>
<dbReference type="Gene3D" id="3.40.50.1400">
    <property type="match status" value="1"/>
</dbReference>
<dbReference type="UniPathway" id="UPA00148"/>
<dbReference type="Proteomes" id="UP000256877">
    <property type="component" value="Unassembled WGS sequence"/>
</dbReference>
<evidence type="ECO:0000259" key="7">
    <source>
        <dbReference type="Pfam" id="PF02570"/>
    </source>
</evidence>
<dbReference type="AlphaFoldDB" id="A0A371QWP8"/>
<dbReference type="Proteomes" id="UP000257123">
    <property type="component" value="Unassembled WGS sequence"/>
</dbReference>
<organism evidence="8 11">
    <name type="scientific">Pyrobaculum aerophilum</name>
    <dbReference type="NCBI Taxonomy" id="13773"/>
    <lineage>
        <taxon>Archaea</taxon>
        <taxon>Thermoproteota</taxon>
        <taxon>Thermoprotei</taxon>
        <taxon>Thermoproteales</taxon>
        <taxon>Thermoproteaceae</taxon>
        <taxon>Pyrobaculum</taxon>
    </lineage>
</organism>
<dbReference type="SUPFAM" id="SSF63965">
    <property type="entry name" value="Precorrin-8X methylmutase CbiC/CobH"/>
    <property type="match status" value="1"/>
</dbReference>
<keyword evidence="4" id="KW-0479">Metal-binding</keyword>
<dbReference type="NCBIfam" id="NF004449">
    <property type="entry name" value="PRK05782.1"/>
    <property type="match status" value="1"/>
</dbReference>
<keyword evidence="6" id="KW-0456">Lyase</keyword>
<comment type="pathway">
    <text evidence="1">Cofactor biosynthesis; adenosylcobalamin biosynthesis.</text>
</comment>
<dbReference type="Pfam" id="PF02570">
    <property type="entry name" value="CbiC"/>
    <property type="match status" value="1"/>
</dbReference>
<proteinExistence type="inferred from homology"/>
<evidence type="ECO:0000256" key="5">
    <source>
        <dbReference type="ARBA" id="ARBA00023235"/>
    </source>
</evidence>
<dbReference type="SUPFAM" id="SSF53800">
    <property type="entry name" value="Chelatase"/>
    <property type="match status" value="1"/>
</dbReference>
<dbReference type="GO" id="GO:0046872">
    <property type="term" value="F:metal ion binding"/>
    <property type="evidence" value="ECO:0007669"/>
    <property type="project" value="UniProtKB-KW"/>
</dbReference>
<evidence type="ECO:0000256" key="6">
    <source>
        <dbReference type="ARBA" id="ARBA00023239"/>
    </source>
</evidence>
<protein>
    <submittedName>
        <fullName evidence="8">Precorrin-8X methylmutase</fullName>
    </submittedName>
</protein>
<evidence type="ECO:0000256" key="3">
    <source>
        <dbReference type="ARBA" id="ARBA00022573"/>
    </source>
</evidence>
<evidence type="ECO:0000313" key="10">
    <source>
        <dbReference type="Proteomes" id="UP000256877"/>
    </source>
</evidence>
<dbReference type="Gene3D" id="3.40.50.10230">
    <property type="entry name" value="Cobalamin biosynthesis CobH/CbiC, precorrin-8X methylmutase"/>
    <property type="match status" value="1"/>
</dbReference>
<evidence type="ECO:0000313" key="11">
    <source>
        <dbReference type="Proteomes" id="UP000257123"/>
    </source>
</evidence>
<name>A0A371QWP8_9CREN</name>
<keyword evidence="5" id="KW-0413">Isomerase</keyword>
<dbReference type="OrthoDB" id="24491at2157"/>
<dbReference type="InterPro" id="IPR036588">
    <property type="entry name" value="CobH/CbiC_sf"/>
</dbReference>
<dbReference type="PANTHER" id="PTHR43588:SF1">
    <property type="entry name" value="COBALT-PRECORRIN-8 METHYLMUTASE"/>
    <property type="match status" value="1"/>
</dbReference>
<accession>A0A371QWP8</accession>
<dbReference type="GO" id="GO:0016993">
    <property type="term" value="F:precorrin-8X methylmutase activity"/>
    <property type="evidence" value="ECO:0007669"/>
    <property type="project" value="InterPro"/>
</dbReference>
<evidence type="ECO:0000313" key="9">
    <source>
        <dbReference type="EMBL" id="RFA99138.1"/>
    </source>
</evidence>
<evidence type="ECO:0000256" key="4">
    <source>
        <dbReference type="ARBA" id="ARBA00022723"/>
    </source>
</evidence>
<dbReference type="PANTHER" id="PTHR43588">
    <property type="entry name" value="COBALT-PRECORRIN-8 METHYLMUTASE"/>
    <property type="match status" value="1"/>
</dbReference>
<evidence type="ECO:0000256" key="2">
    <source>
        <dbReference type="ARBA" id="ARBA00009774"/>
    </source>
</evidence>
<sequence length="317" mass="34009">MEIIVVNHGSRRGDFNKLMEEWAAELSRRLGVKAVVGYNEYAEPNWRDLLKRAEGPVIIALAFLGAGNHVVRDILGELGVEMGKWQMSKFGKLVYVTEPLGNSPLVFNALLSRVKRALGNGVESGYISDAEEIEMSSMGYVAAALGLDLNNWKHRIIARAVYASGNLELAKFVYISDDLLGAAREALIAEAPCVVDVKMVAAGMRYPHVYIAVEAPVNNGGTRASAGMSYWLSRLNGACVVIGNAPTALKAALDMWSEGKADIPFAVAAPVGFTNASHVKEELVKSGLPAVVIRGTYGGSGIAVALFNELLRLAYEG</sequence>
<dbReference type="EMBL" id="NMUF01000010">
    <property type="protein sequence ID" value="RFA99138.1"/>
    <property type="molecule type" value="Genomic_DNA"/>
</dbReference>
<comment type="caution">
    <text evidence="8">The sequence shown here is derived from an EMBL/GenBank/DDBJ whole genome shotgun (WGS) entry which is preliminary data.</text>
</comment>
<dbReference type="GO" id="GO:0016829">
    <property type="term" value="F:lyase activity"/>
    <property type="evidence" value="ECO:0007669"/>
    <property type="project" value="UniProtKB-KW"/>
</dbReference>
<gene>
    <name evidence="8" type="ORF">CGL51_09200</name>
    <name evidence="9" type="ORF">CGL52_05380</name>
</gene>
<reference evidence="10 11" key="1">
    <citation type="submission" date="2017-07" db="EMBL/GenBank/DDBJ databases">
        <title>Draft genome sequence of aerobic hyperthermophilic archaea, Pyrobaculum aerophilum YKB31 and YKB32.</title>
        <authorList>
            <person name="Mochizuki T."/>
            <person name="Berliner A.J."/>
            <person name="Yoshida-Takashima Y."/>
            <person name="Takaki Y."/>
            <person name="Nunoura T."/>
            <person name="Takai K."/>
        </authorList>
    </citation>
    <scope>NUCLEOTIDE SEQUENCE [LARGE SCALE GENOMIC DNA]</scope>
    <source>
        <strain evidence="8 11">YKB31</strain>
        <strain evidence="9 10">YKB32</strain>
    </source>
</reference>
<keyword evidence="3" id="KW-0169">Cobalamin biosynthesis</keyword>
<evidence type="ECO:0000256" key="1">
    <source>
        <dbReference type="ARBA" id="ARBA00004953"/>
    </source>
</evidence>
<evidence type="ECO:0000313" key="8">
    <source>
        <dbReference type="EMBL" id="RFA94847.1"/>
    </source>
</evidence>
<comment type="similarity">
    <text evidence="2">Belongs to the CobH/CbiC family.</text>
</comment>
<dbReference type="CDD" id="cd03415">
    <property type="entry name" value="CbiX_CbiC"/>
    <property type="match status" value="1"/>
</dbReference>
<dbReference type="EMBL" id="NMUE01000031">
    <property type="protein sequence ID" value="RFA94847.1"/>
    <property type="molecule type" value="Genomic_DNA"/>
</dbReference>
<dbReference type="InterPro" id="IPR003722">
    <property type="entry name" value="Cbl_synth_CobH/CbiC"/>
</dbReference>
<dbReference type="RefSeq" id="WP_116421513.1">
    <property type="nucleotide sequence ID" value="NZ_NMUE01000031.1"/>
</dbReference>
<dbReference type="GO" id="GO:0009236">
    <property type="term" value="P:cobalamin biosynthetic process"/>
    <property type="evidence" value="ECO:0007669"/>
    <property type="project" value="UniProtKB-UniPathway"/>
</dbReference>
<dbReference type="Pfam" id="PF01903">
    <property type="entry name" value="CbiX"/>
    <property type="match status" value="1"/>
</dbReference>
<feature type="domain" description="Cobalamin biosynthesis precorrin-8X methylmutase CobH/CbiC" evidence="7">
    <location>
        <begin position="132"/>
        <end position="312"/>
    </location>
</feature>